<dbReference type="EMBL" id="UOEP01000036">
    <property type="protein sequence ID" value="VAW14350.1"/>
    <property type="molecule type" value="Genomic_DNA"/>
</dbReference>
<accession>A0A3B0TBU6</accession>
<organism evidence="1">
    <name type="scientific">hydrothermal vent metagenome</name>
    <dbReference type="NCBI Taxonomy" id="652676"/>
    <lineage>
        <taxon>unclassified sequences</taxon>
        <taxon>metagenomes</taxon>
        <taxon>ecological metagenomes</taxon>
    </lineage>
</organism>
<sequence>MKKADIIEPPCRGGEIEKTEVIEGLTGIRASQEALIRTDNSYFGKIHKKKFGGNKK</sequence>
<proteinExistence type="predicted"/>
<evidence type="ECO:0000313" key="1">
    <source>
        <dbReference type="EMBL" id="VAW14350.1"/>
    </source>
</evidence>
<protein>
    <submittedName>
        <fullName evidence="1">Uncharacterized protein</fullName>
    </submittedName>
</protein>
<reference evidence="1" key="1">
    <citation type="submission" date="2018-06" db="EMBL/GenBank/DDBJ databases">
        <authorList>
            <person name="Zhirakovskaya E."/>
        </authorList>
    </citation>
    <scope>NUCLEOTIDE SEQUENCE</scope>
</reference>
<name>A0A3B0TBU6_9ZZZZ</name>
<dbReference type="AlphaFoldDB" id="A0A3B0TBU6"/>
<gene>
    <name evidence="1" type="ORF">MNBD_BACTEROID01-1503</name>
</gene>